<dbReference type="PANTHER" id="PTHR48021:SF1">
    <property type="entry name" value="GH07001P-RELATED"/>
    <property type="match status" value="1"/>
</dbReference>
<comment type="subcellular location">
    <subcellularLocation>
        <location evidence="1">Membrane</location>
        <topology evidence="1">Multi-pass membrane protein</topology>
    </subcellularLocation>
</comment>
<keyword evidence="3 6" id="KW-1133">Transmembrane helix</keyword>
<keyword evidence="4 6" id="KW-0472">Membrane</keyword>
<sequence>MGTRMKDNFTNLFPQLVVAIWGSWGYFCMGSVRGRSSPGIPSQNRTMDFDMSPSDLQWISSFPMLGAILGSLFINKPMEYYGRKKALVGHYIVFICGFFISGFTHFGEHKSMLYIGRFLMGIAAGCTTPAAQIYVSECASPSLRGWMGSLTASSLVLGVWSTYVIGTFVEWHVLAWIFGCLPILFLCGTVVMPESPVWLLSHDREQEARRSLQFLRGKGTNVQAEIERIKKHLERVANYNSQSPQVTLTSGSVVKPLAISLGIMLFQQTTGINAIVFYTASIFQAAGSSIDGKYTTIIVGAVQLIFTIASGFLADRCGRRMLYLVSAISSAVPLAALGIFFCCQRRWGDQEAIRYFGWLPFVSLIVFFIAYSGGISNVPFIIMGEMFPLRYRTLLGGISSSFHLFCTFVMVRFFPDMLRAMGKGGTFYFFSGCTLLSAIFVYFLLPETKGKTLEELEQLFRSNNIEPYKRQYYLEDTLATEKNTNWEVVLLRRSETKDSHRTELQLCVNKLEVTLEFYESSAQFNFSTIDVA</sequence>
<organism evidence="8 9">
    <name type="scientific">Daphnia magna</name>
    <dbReference type="NCBI Taxonomy" id="35525"/>
    <lineage>
        <taxon>Eukaryota</taxon>
        <taxon>Metazoa</taxon>
        <taxon>Ecdysozoa</taxon>
        <taxon>Arthropoda</taxon>
        <taxon>Crustacea</taxon>
        <taxon>Branchiopoda</taxon>
        <taxon>Diplostraca</taxon>
        <taxon>Cladocera</taxon>
        <taxon>Anomopoda</taxon>
        <taxon>Daphniidae</taxon>
        <taxon>Daphnia</taxon>
    </lineage>
</organism>
<dbReference type="InterPro" id="IPR036259">
    <property type="entry name" value="MFS_trans_sf"/>
</dbReference>
<feature type="transmembrane region" description="Helical" evidence="6">
    <location>
        <begin position="146"/>
        <end position="165"/>
    </location>
</feature>
<dbReference type="Proteomes" id="UP001234178">
    <property type="component" value="Unassembled WGS sequence"/>
</dbReference>
<dbReference type="SUPFAM" id="SSF103473">
    <property type="entry name" value="MFS general substrate transporter"/>
    <property type="match status" value="1"/>
</dbReference>
<feature type="transmembrane region" description="Helical" evidence="6">
    <location>
        <begin position="112"/>
        <end position="134"/>
    </location>
</feature>
<dbReference type="InterPro" id="IPR003663">
    <property type="entry name" value="Sugar/inositol_transpt"/>
</dbReference>
<accession>A0ABQ9ZEL9</accession>
<gene>
    <name evidence="8" type="ORF">OUZ56_020484</name>
</gene>
<feature type="transmembrane region" description="Helical" evidence="6">
    <location>
        <begin position="394"/>
        <end position="414"/>
    </location>
</feature>
<dbReference type="NCBIfam" id="TIGR00879">
    <property type="entry name" value="SP"/>
    <property type="match status" value="1"/>
</dbReference>
<evidence type="ECO:0000256" key="1">
    <source>
        <dbReference type="ARBA" id="ARBA00004141"/>
    </source>
</evidence>
<keyword evidence="9" id="KW-1185">Reference proteome</keyword>
<feature type="transmembrane region" description="Helical" evidence="6">
    <location>
        <begin position="426"/>
        <end position="445"/>
    </location>
</feature>
<dbReference type="Gene3D" id="1.20.1250.20">
    <property type="entry name" value="MFS general substrate transporter like domains"/>
    <property type="match status" value="1"/>
</dbReference>
<evidence type="ECO:0000259" key="7">
    <source>
        <dbReference type="PROSITE" id="PS50850"/>
    </source>
</evidence>
<evidence type="ECO:0000256" key="5">
    <source>
        <dbReference type="RuleBase" id="RU003346"/>
    </source>
</evidence>
<keyword evidence="2 6" id="KW-0812">Transmembrane</keyword>
<feature type="transmembrane region" description="Helical" evidence="6">
    <location>
        <begin position="361"/>
        <end position="382"/>
    </location>
</feature>
<dbReference type="InterPro" id="IPR005829">
    <property type="entry name" value="Sugar_transporter_CS"/>
</dbReference>
<keyword evidence="5" id="KW-0813">Transport</keyword>
<evidence type="ECO:0000256" key="3">
    <source>
        <dbReference type="ARBA" id="ARBA00022989"/>
    </source>
</evidence>
<feature type="transmembrane region" description="Helical" evidence="6">
    <location>
        <begin position="86"/>
        <end position="106"/>
    </location>
</feature>
<feature type="domain" description="Major facilitator superfamily (MFS) profile" evidence="7">
    <location>
        <begin position="1"/>
        <end position="449"/>
    </location>
</feature>
<feature type="transmembrane region" description="Helical" evidence="6">
    <location>
        <begin position="171"/>
        <end position="192"/>
    </location>
</feature>
<dbReference type="EMBL" id="JAOYFB010000003">
    <property type="protein sequence ID" value="KAK4011370.1"/>
    <property type="molecule type" value="Genomic_DNA"/>
</dbReference>
<feature type="transmembrane region" description="Helical" evidence="6">
    <location>
        <begin position="321"/>
        <end position="341"/>
    </location>
</feature>
<dbReference type="PROSITE" id="PS00217">
    <property type="entry name" value="SUGAR_TRANSPORT_2"/>
    <property type="match status" value="1"/>
</dbReference>
<evidence type="ECO:0000313" key="9">
    <source>
        <dbReference type="Proteomes" id="UP001234178"/>
    </source>
</evidence>
<dbReference type="Pfam" id="PF00083">
    <property type="entry name" value="Sugar_tr"/>
    <property type="match status" value="1"/>
</dbReference>
<proteinExistence type="inferred from homology"/>
<dbReference type="InterPro" id="IPR020846">
    <property type="entry name" value="MFS_dom"/>
</dbReference>
<protein>
    <recommendedName>
        <fullName evidence="7">Major facilitator superfamily (MFS) profile domain-containing protein</fullName>
    </recommendedName>
</protein>
<feature type="transmembrane region" description="Helical" evidence="6">
    <location>
        <begin position="257"/>
        <end position="282"/>
    </location>
</feature>
<name>A0ABQ9ZEL9_9CRUS</name>
<feature type="transmembrane region" description="Helical" evidence="6">
    <location>
        <begin position="12"/>
        <end position="32"/>
    </location>
</feature>
<dbReference type="PROSITE" id="PS50850">
    <property type="entry name" value="MFS"/>
    <property type="match status" value="1"/>
</dbReference>
<dbReference type="PANTHER" id="PTHR48021">
    <property type="match status" value="1"/>
</dbReference>
<reference evidence="8 9" key="1">
    <citation type="journal article" date="2023" name="Nucleic Acids Res.">
        <title>The hologenome of Daphnia magna reveals possible DNA methylation and microbiome-mediated evolution of the host genome.</title>
        <authorList>
            <person name="Chaturvedi A."/>
            <person name="Li X."/>
            <person name="Dhandapani V."/>
            <person name="Marshall H."/>
            <person name="Kissane S."/>
            <person name="Cuenca-Cambronero M."/>
            <person name="Asole G."/>
            <person name="Calvet F."/>
            <person name="Ruiz-Romero M."/>
            <person name="Marangio P."/>
            <person name="Guigo R."/>
            <person name="Rago D."/>
            <person name="Mirbahai L."/>
            <person name="Eastwood N."/>
            <person name="Colbourne J.K."/>
            <person name="Zhou J."/>
            <person name="Mallon E."/>
            <person name="Orsini L."/>
        </authorList>
    </citation>
    <scope>NUCLEOTIDE SEQUENCE [LARGE SCALE GENOMIC DNA]</scope>
    <source>
        <strain evidence="8">LRV0_1</strain>
    </source>
</reference>
<evidence type="ECO:0000256" key="2">
    <source>
        <dbReference type="ARBA" id="ARBA00022692"/>
    </source>
</evidence>
<comment type="similarity">
    <text evidence="5">Belongs to the major facilitator superfamily. Sugar transporter (TC 2.A.1.1) family.</text>
</comment>
<evidence type="ECO:0000256" key="6">
    <source>
        <dbReference type="SAM" id="Phobius"/>
    </source>
</evidence>
<dbReference type="InterPro" id="IPR005828">
    <property type="entry name" value="MFS_sugar_transport-like"/>
</dbReference>
<evidence type="ECO:0000313" key="8">
    <source>
        <dbReference type="EMBL" id="KAK4011370.1"/>
    </source>
</evidence>
<comment type="caution">
    <text evidence="8">The sequence shown here is derived from an EMBL/GenBank/DDBJ whole genome shotgun (WGS) entry which is preliminary data.</text>
</comment>
<dbReference type="InterPro" id="IPR050549">
    <property type="entry name" value="MFS_Trehalose_Transporter"/>
</dbReference>
<feature type="transmembrane region" description="Helical" evidence="6">
    <location>
        <begin position="56"/>
        <end position="74"/>
    </location>
</feature>
<feature type="transmembrane region" description="Helical" evidence="6">
    <location>
        <begin position="294"/>
        <end position="314"/>
    </location>
</feature>
<evidence type="ECO:0000256" key="4">
    <source>
        <dbReference type="ARBA" id="ARBA00023136"/>
    </source>
</evidence>
<dbReference type="PRINTS" id="PR00171">
    <property type="entry name" value="SUGRTRNSPORT"/>
</dbReference>